<dbReference type="GO" id="GO:0005737">
    <property type="term" value="C:cytoplasm"/>
    <property type="evidence" value="ECO:0007669"/>
    <property type="project" value="TreeGrafter"/>
</dbReference>
<dbReference type="EMBL" id="CAJOBP010088551">
    <property type="protein sequence ID" value="CAF4939253.1"/>
    <property type="molecule type" value="Genomic_DNA"/>
</dbReference>
<feature type="non-terminal residue" evidence="12">
    <location>
        <position position="1"/>
    </location>
</feature>
<keyword evidence="9" id="KW-0472">Membrane</keyword>
<proteinExistence type="predicted"/>
<accession>A0A821Z051</accession>
<comment type="caution">
    <text evidence="12">The sequence shown here is derived from an EMBL/GenBank/DDBJ whole genome shotgun (WGS) entry which is preliminary data.</text>
</comment>
<feature type="non-terminal residue" evidence="12">
    <location>
        <position position="80"/>
    </location>
</feature>
<dbReference type="GO" id="GO:0016020">
    <property type="term" value="C:membrane"/>
    <property type="evidence" value="ECO:0007669"/>
    <property type="project" value="UniProtKB-SubCell"/>
</dbReference>
<keyword evidence="2" id="KW-0812">Transmembrane</keyword>
<name>A0A821Z051_9BILA</name>
<sequence length="80" mass="8878">GFCPHMGAHLGVGGKIRHGTCIECPFHGWTFDGETGDCVLSGIESKIIRTADKYEYHDIEKCTAVPTNDNTMDFYLKKVN</sequence>
<dbReference type="EMBL" id="CAJOBP010098354">
    <property type="protein sequence ID" value="CAF4968805.1"/>
    <property type="molecule type" value="Genomic_DNA"/>
</dbReference>
<evidence type="ECO:0000313" key="11">
    <source>
        <dbReference type="EMBL" id="CAF4939253.1"/>
    </source>
</evidence>
<dbReference type="Pfam" id="PF00355">
    <property type="entry name" value="Rieske"/>
    <property type="match status" value="1"/>
</dbReference>
<evidence type="ECO:0000256" key="6">
    <source>
        <dbReference type="ARBA" id="ARBA00023002"/>
    </source>
</evidence>
<dbReference type="PROSITE" id="PS51296">
    <property type="entry name" value="RIESKE"/>
    <property type="match status" value="1"/>
</dbReference>
<evidence type="ECO:0000313" key="12">
    <source>
        <dbReference type="EMBL" id="CAF4968805.1"/>
    </source>
</evidence>
<dbReference type="PANTHER" id="PTHR21266">
    <property type="entry name" value="IRON-SULFUR DOMAIN CONTAINING PROTEIN"/>
    <property type="match status" value="1"/>
</dbReference>
<gene>
    <name evidence="11" type="ORF">UJA718_LOCUS47238</name>
    <name evidence="12" type="ORF">UJA718_LOCUS48633</name>
</gene>
<dbReference type="AlphaFoldDB" id="A0A821Z051"/>
<evidence type="ECO:0000256" key="2">
    <source>
        <dbReference type="ARBA" id="ARBA00022692"/>
    </source>
</evidence>
<keyword evidence="6" id="KW-0560">Oxidoreductase</keyword>
<comment type="subcellular location">
    <subcellularLocation>
        <location evidence="1">Membrane</location>
    </subcellularLocation>
</comment>
<feature type="domain" description="Rieske" evidence="10">
    <location>
        <begin position="1"/>
        <end position="39"/>
    </location>
</feature>
<dbReference type="GO" id="GO:0016491">
    <property type="term" value="F:oxidoreductase activity"/>
    <property type="evidence" value="ECO:0007669"/>
    <property type="project" value="UniProtKB-KW"/>
</dbReference>
<evidence type="ECO:0000256" key="3">
    <source>
        <dbReference type="ARBA" id="ARBA00022714"/>
    </source>
</evidence>
<evidence type="ECO:0000256" key="8">
    <source>
        <dbReference type="ARBA" id="ARBA00023014"/>
    </source>
</evidence>
<organism evidence="12 13">
    <name type="scientific">Rotaria socialis</name>
    <dbReference type="NCBI Taxonomy" id="392032"/>
    <lineage>
        <taxon>Eukaryota</taxon>
        <taxon>Metazoa</taxon>
        <taxon>Spiralia</taxon>
        <taxon>Gnathifera</taxon>
        <taxon>Rotifera</taxon>
        <taxon>Eurotatoria</taxon>
        <taxon>Bdelloidea</taxon>
        <taxon>Philodinida</taxon>
        <taxon>Philodinidae</taxon>
        <taxon>Rotaria</taxon>
    </lineage>
</organism>
<protein>
    <recommendedName>
        <fullName evidence="10">Rieske domain-containing protein</fullName>
    </recommendedName>
</protein>
<reference evidence="12" key="1">
    <citation type="submission" date="2021-02" db="EMBL/GenBank/DDBJ databases">
        <authorList>
            <person name="Nowell W R."/>
        </authorList>
    </citation>
    <scope>NUCLEOTIDE SEQUENCE</scope>
</reference>
<dbReference type="GO" id="GO:0046872">
    <property type="term" value="F:metal ion binding"/>
    <property type="evidence" value="ECO:0007669"/>
    <property type="project" value="UniProtKB-KW"/>
</dbReference>
<keyword evidence="7" id="KW-0408">Iron</keyword>
<dbReference type="InterPro" id="IPR050584">
    <property type="entry name" value="Cholesterol_7-desaturase"/>
</dbReference>
<dbReference type="InterPro" id="IPR036922">
    <property type="entry name" value="Rieske_2Fe-2S_sf"/>
</dbReference>
<dbReference type="SUPFAM" id="SSF50022">
    <property type="entry name" value="ISP domain"/>
    <property type="match status" value="1"/>
</dbReference>
<dbReference type="Gene3D" id="2.102.10.10">
    <property type="entry name" value="Rieske [2Fe-2S] iron-sulphur domain"/>
    <property type="match status" value="1"/>
</dbReference>
<keyword evidence="4" id="KW-0479">Metal-binding</keyword>
<evidence type="ECO:0000256" key="7">
    <source>
        <dbReference type="ARBA" id="ARBA00023004"/>
    </source>
</evidence>
<evidence type="ECO:0000256" key="5">
    <source>
        <dbReference type="ARBA" id="ARBA00022989"/>
    </source>
</evidence>
<dbReference type="PANTHER" id="PTHR21266:SF32">
    <property type="entry name" value="CHOLESTEROL 7-DESATURASE NVD"/>
    <property type="match status" value="1"/>
</dbReference>
<dbReference type="InterPro" id="IPR017941">
    <property type="entry name" value="Rieske_2Fe-2S"/>
</dbReference>
<keyword evidence="3" id="KW-0001">2Fe-2S</keyword>
<dbReference type="Proteomes" id="UP000663873">
    <property type="component" value="Unassembled WGS sequence"/>
</dbReference>
<dbReference type="GO" id="GO:0051537">
    <property type="term" value="F:2 iron, 2 sulfur cluster binding"/>
    <property type="evidence" value="ECO:0007669"/>
    <property type="project" value="UniProtKB-KW"/>
</dbReference>
<evidence type="ECO:0000256" key="1">
    <source>
        <dbReference type="ARBA" id="ARBA00004370"/>
    </source>
</evidence>
<keyword evidence="5" id="KW-1133">Transmembrane helix</keyword>
<evidence type="ECO:0000256" key="4">
    <source>
        <dbReference type="ARBA" id="ARBA00022723"/>
    </source>
</evidence>
<evidence type="ECO:0000259" key="10">
    <source>
        <dbReference type="PROSITE" id="PS51296"/>
    </source>
</evidence>
<keyword evidence="8" id="KW-0411">Iron-sulfur</keyword>
<keyword evidence="13" id="KW-1185">Reference proteome</keyword>
<evidence type="ECO:0000313" key="13">
    <source>
        <dbReference type="Proteomes" id="UP000663873"/>
    </source>
</evidence>
<evidence type="ECO:0000256" key="9">
    <source>
        <dbReference type="ARBA" id="ARBA00023136"/>
    </source>
</evidence>